<evidence type="ECO:0000256" key="7">
    <source>
        <dbReference type="ARBA" id="ARBA00023180"/>
    </source>
</evidence>
<dbReference type="Ensembl" id="ENSLLET00000039634.1">
    <property type="protein sequence ID" value="ENSLLEP00000038144.1"/>
    <property type="gene ID" value="ENSLLEG00000024146.1"/>
</dbReference>
<evidence type="ECO:0000259" key="11">
    <source>
        <dbReference type="PROSITE" id="PS51362"/>
    </source>
</evidence>
<evidence type="ECO:0000256" key="10">
    <source>
        <dbReference type="SAM" id="SignalP"/>
    </source>
</evidence>
<dbReference type="GO" id="GO:0005615">
    <property type="term" value="C:extracellular space"/>
    <property type="evidence" value="ECO:0007669"/>
    <property type="project" value="TreeGrafter"/>
</dbReference>
<feature type="domain" description="TGF-beta family profile" evidence="11">
    <location>
        <begin position="282"/>
        <end position="405"/>
    </location>
</feature>
<dbReference type="FunFam" id="2.10.90.10:FF:000001">
    <property type="entry name" value="Bone morphogenetic protein 4"/>
    <property type="match status" value="1"/>
</dbReference>
<dbReference type="GO" id="GO:0005125">
    <property type="term" value="F:cytokine activity"/>
    <property type="evidence" value="ECO:0007669"/>
    <property type="project" value="TreeGrafter"/>
</dbReference>
<dbReference type="Proteomes" id="UP000694569">
    <property type="component" value="Unplaced"/>
</dbReference>
<dbReference type="SMART" id="SM00204">
    <property type="entry name" value="TGFB"/>
    <property type="match status" value="1"/>
</dbReference>
<comment type="similarity">
    <text evidence="2 8">Belongs to the TGF-beta family.</text>
</comment>
<organism evidence="12 13">
    <name type="scientific">Leptobrachium leishanense</name>
    <name type="common">Leishan spiny toad</name>
    <dbReference type="NCBI Taxonomy" id="445787"/>
    <lineage>
        <taxon>Eukaryota</taxon>
        <taxon>Metazoa</taxon>
        <taxon>Chordata</taxon>
        <taxon>Craniata</taxon>
        <taxon>Vertebrata</taxon>
        <taxon>Euteleostomi</taxon>
        <taxon>Amphibia</taxon>
        <taxon>Batrachia</taxon>
        <taxon>Anura</taxon>
        <taxon>Pelobatoidea</taxon>
        <taxon>Megophryidae</taxon>
        <taxon>Leptobrachium</taxon>
    </lineage>
</organism>
<keyword evidence="3" id="KW-0964">Secreted</keyword>
<evidence type="ECO:0000256" key="1">
    <source>
        <dbReference type="ARBA" id="ARBA00004613"/>
    </source>
</evidence>
<evidence type="ECO:0000256" key="8">
    <source>
        <dbReference type="RuleBase" id="RU000354"/>
    </source>
</evidence>
<feature type="signal peptide" evidence="10">
    <location>
        <begin position="1"/>
        <end position="22"/>
    </location>
</feature>
<evidence type="ECO:0000313" key="13">
    <source>
        <dbReference type="Proteomes" id="UP000694569"/>
    </source>
</evidence>
<keyword evidence="4 10" id="KW-0732">Signal</keyword>
<dbReference type="InterPro" id="IPR001111">
    <property type="entry name" value="TGF-b_propeptide"/>
</dbReference>
<dbReference type="Pfam" id="PF00019">
    <property type="entry name" value="TGF_beta"/>
    <property type="match status" value="1"/>
</dbReference>
<reference evidence="12" key="2">
    <citation type="submission" date="2025-09" db="UniProtKB">
        <authorList>
            <consortium name="Ensembl"/>
        </authorList>
    </citation>
    <scope>IDENTIFICATION</scope>
</reference>
<sequence>MRCFRFPILCSLIIILGGSAHTKPLPDLTQQYTIRHLIEDDNESNFTEKRKEEFLRSLNLSQVPKEEKPEIKPPQFMIDLYNRYVTDKNSMPASDIVRSFMVEDVLLSSSLKDSTQSHILQFNVSVPWNEEINKAEIKIYISFNESHTGHLLLYDVLDIQPSQGIKDSNTFLESKEFKSNQWVTIDVTRAVQRWVKSKKENNKYEVFLKLNSPLETPSTYNFTISGSNPPFLIVFSDDKYYRKREITMDMRDKRIYEQDSSLKRSSENHTLAYDDGNEQSERGTRTLMTESKRRLKRSVKSNSCRKIPLIVNIQYIGWDSWLLAPKIYDAGQCKGECYHPLTDDWTPTNHAIVQTLMHQKFPQDVKKPCCVPTKLEAIQVLYMQNNVAVVNNNYKEMKVTECGCR</sequence>
<name>A0A8C5QIS8_9ANUR</name>
<dbReference type="InterPro" id="IPR029034">
    <property type="entry name" value="Cystine-knot_cytokine"/>
</dbReference>
<dbReference type="PANTHER" id="PTHR11848:SF157">
    <property type="entry name" value="GROWTH_DIFFERENTIATION FACTOR 2"/>
    <property type="match status" value="1"/>
</dbReference>
<evidence type="ECO:0000256" key="9">
    <source>
        <dbReference type="SAM" id="MobiDB-lite"/>
    </source>
</evidence>
<evidence type="ECO:0000256" key="6">
    <source>
        <dbReference type="ARBA" id="ARBA00023157"/>
    </source>
</evidence>
<keyword evidence="5 8" id="KW-0339">Growth factor</keyword>
<reference evidence="12" key="1">
    <citation type="submission" date="2025-08" db="UniProtKB">
        <authorList>
            <consortium name="Ensembl"/>
        </authorList>
    </citation>
    <scope>IDENTIFICATION</scope>
</reference>
<dbReference type="InterPro" id="IPR015615">
    <property type="entry name" value="TGF-beta-rel"/>
</dbReference>
<protein>
    <recommendedName>
        <fullName evidence="11">TGF-beta family profile domain-containing protein</fullName>
    </recommendedName>
</protein>
<dbReference type="PROSITE" id="PS51362">
    <property type="entry name" value="TGF_BETA_2"/>
    <property type="match status" value="1"/>
</dbReference>
<dbReference type="SUPFAM" id="SSF57501">
    <property type="entry name" value="Cystine-knot cytokines"/>
    <property type="match status" value="1"/>
</dbReference>
<proteinExistence type="inferred from homology"/>
<evidence type="ECO:0000256" key="4">
    <source>
        <dbReference type="ARBA" id="ARBA00022729"/>
    </source>
</evidence>
<dbReference type="Gene3D" id="2.60.120.970">
    <property type="match status" value="1"/>
</dbReference>
<dbReference type="OrthoDB" id="5987191at2759"/>
<dbReference type="AlphaFoldDB" id="A0A8C5QIS8"/>
<keyword evidence="7" id="KW-0325">Glycoprotein</keyword>
<evidence type="ECO:0000256" key="5">
    <source>
        <dbReference type="ARBA" id="ARBA00023030"/>
    </source>
</evidence>
<dbReference type="PANTHER" id="PTHR11848">
    <property type="entry name" value="TGF-BETA FAMILY"/>
    <property type="match status" value="1"/>
</dbReference>
<dbReference type="InterPro" id="IPR017948">
    <property type="entry name" value="TGFb_CS"/>
</dbReference>
<dbReference type="InterPro" id="IPR001839">
    <property type="entry name" value="TGF-b_C"/>
</dbReference>
<evidence type="ECO:0000256" key="3">
    <source>
        <dbReference type="ARBA" id="ARBA00022525"/>
    </source>
</evidence>
<comment type="subcellular location">
    <subcellularLocation>
        <location evidence="1">Secreted</location>
    </subcellularLocation>
</comment>
<keyword evidence="13" id="KW-1185">Reference proteome</keyword>
<evidence type="ECO:0000256" key="2">
    <source>
        <dbReference type="ARBA" id="ARBA00006656"/>
    </source>
</evidence>
<feature type="compositionally biased region" description="Basic and acidic residues" evidence="9">
    <location>
        <begin position="257"/>
        <end position="267"/>
    </location>
</feature>
<dbReference type="GeneTree" id="ENSGT00940000159802"/>
<dbReference type="GO" id="GO:0008083">
    <property type="term" value="F:growth factor activity"/>
    <property type="evidence" value="ECO:0007669"/>
    <property type="project" value="UniProtKB-KW"/>
</dbReference>
<dbReference type="Pfam" id="PF00688">
    <property type="entry name" value="TGFb_propeptide"/>
    <property type="match status" value="1"/>
</dbReference>
<feature type="region of interest" description="Disordered" evidence="9">
    <location>
        <begin position="257"/>
        <end position="285"/>
    </location>
</feature>
<dbReference type="PROSITE" id="PS00250">
    <property type="entry name" value="TGF_BETA_1"/>
    <property type="match status" value="1"/>
</dbReference>
<evidence type="ECO:0000313" key="12">
    <source>
        <dbReference type="Ensembl" id="ENSLLEP00000038144.1"/>
    </source>
</evidence>
<dbReference type="Gene3D" id="2.10.90.10">
    <property type="entry name" value="Cystine-knot cytokines"/>
    <property type="match status" value="1"/>
</dbReference>
<keyword evidence="6" id="KW-1015">Disulfide bond</keyword>
<accession>A0A8C5QIS8</accession>
<feature type="chain" id="PRO_5034549475" description="TGF-beta family profile domain-containing protein" evidence="10">
    <location>
        <begin position="23"/>
        <end position="405"/>
    </location>
</feature>
<dbReference type="GO" id="GO:0030509">
    <property type="term" value="P:BMP signaling pathway"/>
    <property type="evidence" value="ECO:0007669"/>
    <property type="project" value="TreeGrafter"/>
</dbReference>